<sequence>MTNISPASQSSSHQHLPTLKSLLSQKHILFLTETGSKSMSLSAPNSDIDLRFIYVENLDFYLKVHQAMAHGRTKAVDMHGEVRYKIPEQESPLGIEIDMVGYELRRTLNLIAESNPTIFEWLRSGNVEYSYGKTHEELMKLMQKALCKRKLAMYFFETARSNLLSYILGNQKQKELVNRKKYIYVMRNLFNVIYMQKYDLDIPPMDFEVLLEKVVPLFPDDVDKERSIQEEIRELIRRKRAVAGQWEKQERVAILDEWILSVKEPLKKFAVKIPVRDRSGWNWDEMDTYFRNIVLKQYEQLPESFEKIVEVYTLDR</sequence>
<dbReference type="AlphaFoldDB" id="A0A7S1KMI8"/>
<dbReference type="PANTHER" id="PTHR34817">
    <property type="entry name" value="NUCLEOTIDYLTRANSFERASE"/>
    <property type="match status" value="1"/>
</dbReference>
<reference evidence="1" key="1">
    <citation type="submission" date="2021-01" db="EMBL/GenBank/DDBJ databases">
        <authorList>
            <person name="Corre E."/>
            <person name="Pelletier E."/>
            <person name="Niang G."/>
            <person name="Scheremetjew M."/>
            <person name="Finn R."/>
            <person name="Kale V."/>
            <person name="Holt S."/>
            <person name="Cochrane G."/>
            <person name="Meng A."/>
            <person name="Brown T."/>
            <person name="Cohen L."/>
        </authorList>
    </citation>
    <scope>NUCLEOTIDE SEQUENCE</scope>
    <source>
        <strain evidence="1">WS</strain>
    </source>
</reference>
<dbReference type="PANTHER" id="PTHR34817:SF2">
    <property type="entry name" value="NUCLEOTIDYLTRANSFERASE"/>
    <property type="match status" value="1"/>
</dbReference>
<dbReference type="InterPro" id="IPR018775">
    <property type="entry name" value="RlaP"/>
</dbReference>
<dbReference type="EMBL" id="HBGD01001376">
    <property type="protein sequence ID" value="CAD9077879.1"/>
    <property type="molecule type" value="Transcribed_RNA"/>
</dbReference>
<protein>
    <recommendedName>
        <fullName evidence="2">Nucleotidyltransferase</fullName>
    </recommendedName>
</protein>
<dbReference type="Pfam" id="PF10127">
    <property type="entry name" value="RlaP"/>
    <property type="match status" value="1"/>
</dbReference>
<name>A0A7S1KMI8_9EUKA</name>
<evidence type="ECO:0000313" key="1">
    <source>
        <dbReference type="EMBL" id="CAD9077879.1"/>
    </source>
</evidence>
<organism evidence="1">
    <name type="scientific">Percolomonas cosmopolitus</name>
    <dbReference type="NCBI Taxonomy" id="63605"/>
    <lineage>
        <taxon>Eukaryota</taxon>
        <taxon>Discoba</taxon>
        <taxon>Heterolobosea</taxon>
        <taxon>Tetramitia</taxon>
        <taxon>Eutetramitia</taxon>
        <taxon>Percolomonadidae</taxon>
        <taxon>Percolomonas</taxon>
    </lineage>
</organism>
<accession>A0A7S1KMI8</accession>
<gene>
    <name evidence="1" type="ORF">PCOS0759_LOCUS1111</name>
</gene>
<evidence type="ECO:0008006" key="2">
    <source>
        <dbReference type="Google" id="ProtNLM"/>
    </source>
</evidence>
<proteinExistence type="predicted"/>